<dbReference type="EMBL" id="FLUL01000001">
    <property type="protein sequence ID" value="SBW03278.1"/>
    <property type="molecule type" value="Genomic_DNA"/>
</dbReference>
<feature type="transmembrane region" description="Helical" evidence="7">
    <location>
        <begin position="44"/>
        <end position="69"/>
    </location>
</feature>
<keyword evidence="5" id="KW-0408">Iron</keyword>
<evidence type="ECO:0000256" key="3">
    <source>
        <dbReference type="ARBA" id="ARBA00022723"/>
    </source>
</evidence>
<dbReference type="Pfam" id="PF12801">
    <property type="entry name" value="Fer4_5"/>
    <property type="match status" value="2"/>
</dbReference>
<evidence type="ECO:0000256" key="4">
    <source>
        <dbReference type="ARBA" id="ARBA00022982"/>
    </source>
</evidence>
<dbReference type="GO" id="GO:0046872">
    <property type="term" value="F:metal ion binding"/>
    <property type="evidence" value="ECO:0007669"/>
    <property type="project" value="UniProtKB-KW"/>
</dbReference>
<keyword evidence="7" id="KW-0812">Transmembrane</keyword>
<dbReference type="GO" id="GO:0005886">
    <property type="term" value="C:plasma membrane"/>
    <property type="evidence" value="ECO:0007669"/>
    <property type="project" value="TreeGrafter"/>
</dbReference>
<gene>
    <name evidence="9" type="ORF">KL86DYS2_12408</name>
</gene>
<feature type="transmembrane region" description="Helical" evidence="7">
    <location>
        <begin position="133"/>
        <end position="153"/>
    </location>
</feature>
<feature type="domain" description="4Fe-4S ferredoxin-type" evidence="8">
    <location>
        <begin position="209"/>
        <end position="238"/>
    </location>
</feature>
<dbReference type="PANTHER" id="PTHR30176">
    <property type="entry name" value="FERREDOXIN-TYPE PROTEIN NAPH"/>
    <property type="match status" value="1"/>
</dbReference>
<dbReference type="InterPro" id="IPR051684">
    <property type="entry name" value="Electron_Trans/Redox"/>
</dbReference>
<evidence type="ECO:0000256" key="6">
    <source>
        <dbReference type="ARBA" id="ARBA00023014"/>
    </source>
</evidence>
<evidence type="ECO:0000256" key="7">
    <source>
        <dbReference type="SAM" id="Phobius"/>
    </source>
</evidence>
<keyword evidence="6" id="KW-0411">Iron-sulfur</keyword>
<feature type="domain" description="4Fe-4S ferredoxin-type" evidence="8">
    <location>
        <begin position="178"/>
        <end position="205"/>
    </location>
</feature>
<organism evidence="9">
    <name type="scientific">uncultured Dysgonomonas sp</name>
    <dbReference type="NCBI Taxonomy" id="206096"/>
    <lineage>
        <taxon>Bacteria</taxon>
        <taxon>Pseudomonadati</taxon>
        <taxon>Bacteroidota</taxon>
        <taxon>Bacteroidia</taxon>
        <taxon>Bacteroidales</taxon>
        <taxon>Dysgonomonadaceae</taxon>
        <taxon>Dysgonomonas</taxon>
        <taxon>environmental samples</taxon>
    </lineage>
</organism>
<keyword evidence="3" id="KW-0479">Metal-binding</keyword>
<protein>
    <submittedName>
        <fullName evidence="9">Similar to Polyferredoxin</fullName>
    </submittedName>
</protein>
<evidence type="ECO:0000259" key="8">
    <source>
        <dbReference type="PROSITE" id="PS51379"/>
    </source>
</evidence>
<feature type="transmembrane region" description="Helical" evidence="7">
    <location>
        <begin position="12"/>
        <end position="32"/>
    </location>
</feature>
<evidence type="ECO:0000313" key="9">
    <source>
        <dbReference type="EMBL" id="SBW03278.1"/>
    </source>
</evidence>
<dbReference type="RefSeq" id="WP_296950031.1">
    <property type="nucleotide sequence ID" value="NZ_LT599021.1"/>
</dbReference>
<accession>A0A212JV81</accession>
<dbReference type="InterPro" id="IPR017896">
    <property type="entry name" value="4Fe4S_Fe-S-bd"/>
</dbReference>
<dbReference type="PANTHER" id="PTHR30176:SF3">
    <property type="entry name" value="FERREDOXIN-TYPE PROTEIN NAPH"/>
    <property type="match status" value="1"/>
</dbReference>
<evidence type="ECO:0000256" key="2">
    <source>
        <dbReference type="ARBA" id="ARBA00022485"/>
    </source>
</evidence>
<keyword evidence="4" id="KW-0249">Electron transport</keyword>
<dbReference type="SUPFAM" id="SSF54862">
    <property type="entry name" value="4Fe-4S ferredoxins"/>
    <property type="match status" value="1"/>
</dbReference>
<sequence>MKNLYKVNFLSRFIFLLITPVFFQFFALGFIWHSIYWGVITITLILWTFFILVSPLFGRIGCGWFCFMGTTSDMSGQCSFFKMKWKKPRLWLRLLLLILFFASAFVFYILNKERGLTHGFAIIPSFLPLNFDMHYKVVWMIDIFSAAIISFFLSRRWMCKNMCVVGTLCSAGANYSRLLPVVDESCSLCGKCEKECLVAIPITDYIKNNDGLITNSECILCGKCTEVCHSQSISLKFVWNRSAHRAKRKNVQQKN</sequence>
<reference evidence="9" key="1">
    <citation type="submission" date="2016-04" db="EMBL/GenBank/DDBJ databases">
        <authorList>
            <person name="Evans L.H."/>
            <person name="Alamgir A."/>
            <person name="Owens N."/>
            <person name="Weber N.D."/>
            <person name="Virtaneva K."/>
            <person name="Barbian K."/>
            <person name="Babar A."/>
            <person name="Rosenke K."/>
        </authorList>
    </citation>
    <scope>NUCLEOTIDE SEQUENCE</scope>
    <source>
        <strain evidence="9">86-2</strain>
    </source>
</reference>
<evidence type="ECO:0000256" key="5">
    <source>
        <dbReference type="ARBA" id="ARBA00023004"/>
    </source>
</evidence>
<keyword evidence="7" id="KW-0472">Membrane</keyword>
<feature type="transmembrane region" description="Helical" evidence="7">
    <location>
        <begin position="90"/>
        <end position="110"/>
    </location>
</feature>
<keyword evidence="7" id="KW-1133">Transmembrane helix</keyword>
<dbReference type="PROSITE" id="PS51379">
    <property type="entry name" value="4FE4S_FER_2"/>
    <property type="match status" value="2"/>
</dbReference>
<dbReference type="Gene3D" id="3.30.70.20">
    <property type="match status" value="1"/>
</dbReference>
<keyword evidence="1" id="KW-0813">Transport</keyword>
<keyword evidence="2" id="KW-0004">4Fe-4S</keyword>
<evidence type="ECO:0000256" key="1">
    <source>
        <dbReference type="ARBA" id="ARBA00022448"/>
    </source>
</evidence>
<name>A0A212JV81_9BACT</name>
<proteinExistence type="predicted"/>
<dbReference type="GO" id="GO:0051539">
    <property type="term" value="F:4 iron, 4 sulfur cluster binding"/>
    <property type="evidence" value="ECO:0007669"/>
    <property type="project" value="UniProtKB-KW"/>
</dbReference>
<dbReference type="AlphaFoldDB" id="A0A212JV81"/>